<evidence type="ECO:0000313" key="3">
    <source>
        <dbReference type="Proteomes" id="UP000824540"/>
    </source>
</evidence>
<evidence type="ECO:0000313" key="2">
    <source>
        <dbReference type="EMBL" id="KAG9333678.1"/>
    </source>
</evidence>
<evidence type="ECO:0000256" key="1">
    <source>
        <dbReference type="SAM" id="MobiDB-lite"/>
    </source>
</evidence>
<gene>
    <name evidence="2" type="ORF">JZ751_010668</name>
</gene>
<feature type="compositionally biased region" description="Polar residues" evidence="1">
    <location>
        <begin position="78"/>
        <end position="91"/>
    </location>
</feature>
<protein>
    <submittedName>
        <fullName evidence="2">Uncharacterized protein</fullName>
    </submittedName>
</protein>
<dbReference type="AlphaFoldDB" id="A0A8T2N789"/>
<organism evidence="2 3">
    <name type="scientific">Albula glossodonta</name>
    <name type="common">roundjaw bonefish</name>
    <dbReference type="NCBI Taxonomy" id="121402"/>
    <lineage>
        <taxon>Eukaryota</taxon>
        <taxon>Metazoa</taxon>
        <taxon>Chordata</taxon>
        <taxon>Craniata</taxon>
        <taxon>Vertebrata</taxon>
        <taxon>Euteleostomi</taxon>
        <taxon>Actinopterygii</taxon>
        <taxon>Neopterygii</taxon>
        <taxon>Teleostei</taxon>
        <taxon>Albuliformes</taxon>
        <taxon>Albulidae</taxon>
        <taxon>Albula</taxon>
    </lineage>
</organism>
<sequence>MFWLKIHRPPVMMVTRRQPRMCTVWPRTQAHHLTVVLRSQLRMCTVWPRTQGHQVTKVHRKQMSPYTAWPRTRGPQETLAQKQDLQPSSSQLRSPDYAELFYIFKLCVTCEDEKSWMVRTIACSSTWPRLAFLYNRADSSLLLDLPVHPQAV</sequence>
<keyword evidence="3" id="KW-1185">Reference proteome</keyword>
<dbReference type="EMBL" id="JAFBMS010000184">
    <property type="protein sequence ID" value="KAG9333678.1"/>
    <property type="molecule type" value="Genomic_DNA"/>
</dbReference>
<dbReference type="Proteomes" id="UP000824540">
    <property type="component" value="Unassembled WGS sequence"/>
</dbReference>
<comment type="caution">
    <text evidence="2">The sequence shown here is derived from an EMBL/GenBank/DDBJ whole genome shotgun (WGS) entry which is preliminary data.</text>
</comment>
<name>A0A8T2N789_9TELE</name>
<reference evidence="2" key="1">
    <citation type="thesis" date="2021" institute="BYU ScholarsArchive" country="Provo, UT, USA">
        <title>Applications of and Algorithms for Genome Assembly and Genomic Analyses with an Emphasis on Marine Teleosts.</title>
        <authorList>
            <person name="Pickett B.D."/>
        </authorList>
    </citation>
    <scope>NUCLEOTIDE SEQUENCE</scope>
    <source>
        <strain evidence="2">HI-2016</strain>
    </source>
</reference>
<proteinExistence type="predicted"/>
<feature type="region of interest" description="Disordered" evidence="1">
    <location>
        <begin position="67"/>
        <end position="91"/>
    </location>
</feature>
<accession>A0A8T2N789</accession>